<comment type="caution">
    <text evidence="1">The sequence shown here is derived from an EMBL/GenBank/DDBJ whole genome shotgun (WGS) entry which is preliminary data.</text>
</comment>
<reference evidence="1 2" key="1">
    <citation type="submission" date="2019-06" db="EMBL/GenBank/DDBJ databases">
        <title>Draft genome of Aliikangiella marina GYP-15.</title>
        <authorList>
            <person name="Wang G."/>
        </authorList>
    </citation>
    <scope>NUCLEOTIDE SEQUENCE [LARGE SCALE GENOMIC DNA]</scope>
    <source>
        <strain evidence="1 2">GYP-15</strain>
    </source>
</reference>
<proteinExistence type="predicted"/>
<gene>
    <name evidence="1" type="ORF">FLL45_11255</name>
</gene>
<evidence type="ECO:0000313" key="1">
    <source>
        <dbReference type="EMBL" id="TQV75486.1"/>
    </source>
</evidence>
<protein>
    <submittedName>
        <fullName evidence="1">Uncharacterized protein</fullName>
    </submittedName>
</protein>
<dbReference type="EMBL" id="VIKR01000002">
    <property type="protein sequence ID" value="TQV75486.1"/>
    <property type="molecule type" value="Genomic_DNA"/>
</dbReference>
<dbReference type="OrthoDB" id="5770735at2"/>
<sequence length="227" mass="26033">MKNKFLPLLFLITLVDLKQLHAETKSHEDHSSAVGIHGMSLLEANGDLFASHMPLHNSIHAYQVILKVSFRADEEIKIIKLIEDNKLISLRPELFDLNQLINGELMSFNTDIFIGHFERNGKIAIADVRLKVDRMVLSKPIDNFENGRFYNIPLDDNLSLLVHRIGNLPSFDQILLANRREVTQSDVNTLINPKVSLPLDQKGLNDTFMQQGFYNIIELYLETEDFH</sequence>
<organism evidence="1 2">
    <name type="scientific">Aliikangiella marina</name>
    <dbReference type="NCBI Taxonomy" id="1712262"/>
    <lineage>
        <taxon>Bacteria</taxon>
        <taxon>Pseudomonadati</taxon>
        <taxon>Pseudomonadota</taxon>
        <taxon>Gammaproteobacteria</taxon>
        <taxon>Oceanospirillales</taxon>
        <taxon>Pleioneaceae</taxon>
        <taxon>Aliikangiella</taxon>
    </lineage>
</organism>
<dbReference type="AlphaFoldDB" id="A0A545TE91"/>
<dbReference type="Proteomes" id="UP000317839">
    <property type="component" value="Unassembled WGS sequence"/>
</dbReference>
<name>A0A545TE91_9GAMM</name>
<keyword evidence="2" id="KW-1185">Reference proteome</keyword>
<evidence type="ECO:0000313" key="2">
    <source>
        <dbReference type="Proteomes" id="UP000317839"/>
    </source>
</evidence>
<accession>A0A545TE91</accession>
<dbReference type="RefSeq" id="WP_142942100.1">
    <property type="nucleotide sequence ID" value="NZ_VIKR01000002.1"/>
</dbReference>